<keyword evidence="3 6" id="KW-0812">Transmembrane</keyword>
<evidence type="ECO:0000256" key="6">
    <source>
        <dbReference type="SAM" id="Phobius"/>
    </source>
</evidence>
<evidence type="ECO:0000256" key="2">
    <source>
        <dbReference type="ARBA" id="ARBA00022475"/>
    </source>
</evidence>
<dbReference type="Proteomes" id="UP000466931">
    <property type="component" value="Chromosome"/>
</dbReference>
<evidence type="ECO:0000313" key="9">
    <source>
        <dbReference type="Proteomes" id="UP000466931"/>
    </source>
</evidence>
<dbReference type="InterPro" id="IPR051791">
    <property type="entry name" value="Pra-immunoreactive"/>
</dbReference>
<dbReference type="GO" id="GO:0005886">
    <property type="term" value="C:plasma membrane"/>
    <property type="evidence" value="ECO:0007669"/>
    <property type="project" value="UniProtKB-SubCell"/>
</dbReference>
<accession>A0A7I7XSK8</accession>
<evidence type="ECO:0000313" key="8">
    <source>
        <dbReference type="EMBL" id="BBZ32144.1"/>
    </source>
</evidence>
<sequence length="214" mass="22502">MTQPPPWPYNPSPSPEYGAAAAYGYPTYGQQPYGYPPPPRGVVFFPGVGAVEVASFGQRFVARLIDGVINVLGIGVIVGAGVAALIATTHDTVDAWGTTSREPSAGGVAILLLSIAFAFVLGVLYEWLFIAFRGATPGKMALGVVVVDEATAQPIGLGRSLLRVLFPAVANWVLPIAALVIYLSPLFDGTGRLKGWHDQLAKDFVVKKAGLPAR</sequence>
<feature type="transmembrane region" description="Helical" evidence="6">
    <location>
        <begin position="164"/>
        <end position="183"/>
    </location>
</feature>
<evidence type="ECO:0000256" key="1">
    <source>
        <dbReference type="ARBA" id="ARBA00004651"/>
    </source>
</evidence>
<keyword evidence="9" id="KW-1185">Reference proteome</keyword>
<dbReference type="Pfam" id="PF06271">
    <property type="entry name" value="RDD"/>
    <property type="match status" value="1"/>
</dbReference>
<name>A0A7I7XSK8_9MYCO</name>
<gene>
    <name evidence="8" type="ORF">MCNF_07490</name>
</gene>
<proteinExistence type="predicted"/>
<reference evidence="8" key="1">
    <citation type="journal article" date="2019" name="Emerg. Microbes Infect.">
        <title>Comprehensive subspecies identification of 175 nontuberculous mycobacteria species based on 7547 genomic profiles.</title>
        <authorList>
            <person name="Matsumoto Y."/>
            <person name="Kinjo T."/>
            <person name="Motooka D."/>
            <person name="Nabeya D."/>
            <person name="Jung N."/>
            <person name="Uechi K."/>
            <person name="Horii T."/>
            <person name="Iida T."/>
            <person name="Fujita J."/>
            <person name="Nakamura S."/>
        </authorList>
    </citation>
    <scope>NUCLEOTIDE SEQUENCE [LARGE SCALE GENOMIC DNA]</scope>
    <source>
        <strain evidence="8">JCM 13671</strain>
    </source>
</reference>
<reference evidence="8" key="2">
    <citation type="submission" date="2020-02" db="EMBL/GenBank/DDBJ databases">
        <authorList>
            <person name="Matsumoto Y."/>
            <person name="Motooka D."/>
            <person name="Nakamura S."/>
        </authorList>
    </citation>
    <scope>NUCLEOTIDE SEQUENCE</scope>
    <source>
        <strain evidence="8">JCM 13671</strain>
    </source>
</reference>
<dbReference type="EMBL" id="AP022612">
    <property type="protein sequence ID" value="BBZ32144.1"/>
    <property type="molecule type" value="Genomic_DNA"/>
</dbReference>
<evidence type="ECO:0000256" key="4">
    <source>
        <dbReference type="ARBA" id="ARBA00022989"/>
    </source>
</evidence>
<keyword evidence="5 6" id="KW-0472">Membrane</keyword>
<dbReference type="AlphaFoldDB" id="A0A7I7XSK8"/>
<organism evidence="8 9">
    <name type="scientific">Mycolicibacterium confluentis</name>
    <dbReference type="NCBI Taxonomy" id="28047"/>
    <lineage>
        <taxon>Bacteria</taxon>
        <taxon>Bacillati</taxon>
        <taxon>Actinomycetota</taxon>
        <taxon>Actinomycetes</taxon>
        <taxon>Mycobacteriales</taxon>
        <taxon>Mycobacteriaceae</taxon>
        <taxon>Mycolicibacterium</taxon>
    </lineage>
</organism>
<protein>
    <recommendedName>
        <fullName evidence="7">RDD domain-containing protein</fullName>
    </recommendedName>
</protein>
<comment type="subcellular location">
    <subcellularLocation>
        <location evidence="1">Cell membrane</location>
        <topology evidence="1">Multi-pass membrane protein</topology>
    </subcellularLocation>
</comment>
<feature type="domain" description="RDD" evidence="7">
    <location>
        <begin position="53"/>
        <end position="202"/>
    </location>
</feature>
<dbReference type="InterPro" id="IPR010432">
    <property type="entry name" value="RDD"/>
</dbReference>
<dbReference type="RefSeq" id="WP_163645312.1">
    <property type="nucleotide sequence ID" value="NZ_AP022612.1"/>
</dbReference>
<evidence type="ECO:0000256" key="5">
    <source>
        <dbReference type="ARBA" id="ARBA00023136"/>
    </source>
</evidence>
<evidence type="ECO:0000256" key="3">
    <source>
        <dbReference type="ARBA" id="ARBA00022692"/>
    </source>
</evidence>
<keyword evidence="4 6" id="KW-1133">Transmembrane helix</keyword>
<feature type="transmembrane region" description="Helical" evidence="6">
    <location>
        <begin position="68"/>
        <end position="88"/>
    </location>
</feature>
<dbReference type="PANTHER" id="PTHR36115">
    <property type="entry name" value="PROLINE-RICH ANTIGEN HOMOLOG-RELATED"/>
    <property type="match status" value="1"/>
</dbReference>
<feature type="transmembrane region" description="Helical" evidence="6">
    <location>
        <begin position="108"/>
        <end position="130"/>
    </location>
</feature>
<keyword evidence="2" id="KW-1003">Cell membrane</keyword>
<evidence type="ECO:0000259" key="7">
    <source>
        <dbReference type="Pfam" id="PF06271"/>
    </source>
</evidence>